<protein>
    <recommendedName>
        <fullName evidence="2">DNA-directed DNA polymerase</fullName>
        <ecNumber evidence="2">2.7.7.7</ecNumber>
    </recommendedName>
</protein>
<keyword evidence="9" id="KW-0239">DNA-directed DNA polymerase</keyword>
<dbReference type="InterPro" id="IPR022312">
    <property type="entry name" value="DNA_pol_X"/>
</dbReference>
<evidence type="ECO:0000256" key="10">
    <source>
        <dbReference type="ARBA" id="ARBA00023125"/>
    </source>
</evidence>
<feature type="domain" description="DNA-directed DNA polymerase X" evidence="13">
    <location>
        <begin position="35"/>
        <end position="340"/>
    </location>
</feature>
<comment type="catalytic activity">
    <reaction evidence="12">
        <text>DNA(n) + a 2'-deoxyribonucleoside 5'-triphosphate = DNA(n+1) + diphosphate</text>
        <dbReference type="Rhea" id="RHEA:22508"/>
        <dbReference type="Rhea" id="RHEA-COMP:17339"/>
        <dbReference type="Rhea" id="RHEA-COMP:17340"/>
        <dbReference type="ChEBI" id="CHEBI:33019"/>
        <dbReference type="ChEBI" id="CHEBI:61560"/>
        <dbReference type="ChEBI" id="CHEBI:173112"/>
        <dbReference type="EC" id="2.7.7.7"/>
    </reaction>
</comment>
<dbReference type="InterPro" id="IPR028207">
    <property type="entry name" value="DNA_pol_B_palm_palm"/>
</dbReference>
<keyword evidence="10" id="KW-0238">DNA-binding</keyword>
<dbReference type="InterPro" id="IPR002008">
    <property type="entry name" value="DNA_pol_X_beta-like"/>
</dbReference>
<evidence type="ECO:0000256" key="4">
    <source>
        <dbReference type="ARBA" id="ARBA00022679"/>
    </source>
</evidence>
<dbReference type="InterPro" id="IPR043519">
    <property type="entry name" value="NT_sf"/>
</dbReference>
<sequence>MCTLYSAKEDVIAYLIACTGGSETEVVEMYDSYMRRNELIVGYLSDLRKINRQKKDVFRERAYATAVRELSKLSVPILSGKQLVSIKGIGTSIRNKVDEIVASGKLSVLPQQTPTKEERARTIEMFMGVHGIGPSKAAILYDSGYRTLADIPTRELTKAQLVGIKYYDDLKLSIPRAEVDEPTLRDAFHRVSGDSASQFEICGSYRRGKANLGDIDILISSRTPSVLKTYVATLHTMGILVDDLSLGTKKYMGVARLTASGIGRRIDIRLIPNEEWATGILYFTGSRDFNIAMRNRAIEMGMTLNEYGLFTNAEERILTPTEQSVFDALGMEYVAPAKRK</sequence>
<dbReference type="AlphaFoldDB" id="A0A6C0LXE9"/>
<dbReference type="EC" id="2.7.7.7" evidence="2"/>
<evidence type="ECO:0000256" key="5">
    <source>
        <dbReference type="ARBA" id="ARBA00022695"/>
    </source>
</evidence>
<accession>A0A6C0LXE9</accession>
<dbReference type="Pfam" id="PF10391">
    <property type="entry name" value="DNA_pol_lambd_f"/>
    <property type="match status" value="1"/>
</dbReference>
<dbReference type="PANTHER" id="PTHR11276:SF42">
    <property type="entry name" value="DNA POLYMERASE BETA"/>
    <property type="match status" value="1"/>
</dbReference>
<dbReference type="GO" id="GO:0006303">
    <property type="term" value="P:double-strand break repair via nonhomologous end joining"/>
    <property type="evidence" value="ECO:0007669"/>
    <property type="project" value="TreeGrafter"/>
</dbReference>
<evidence type="ECO:0000256" key="1">
    <source>
        <dbReference type="ARBA" id="ARBA00001946"/>
    </source>
</evidence>
<dbReference type="Gene3D" id="3.30.460.10">
    <property type="entry name" value="Beta Polymerase, domain 2"/>
    <property type="match status" value="1"/>
</dbReference>
<evidence type="ECO:0000256" key="7">
    <source>
        <dbReference type="ARBA" id="ARBA00022763"/>
    </source>
</evidence>
<keyword evidence="8" id="KW-0460">Magnesium</keyword>
<dbReference type="GO" id="GO:0003677">
    <property type="term" value="F:DNA binding"/>
    <property type="evidence" value="ECO:0007669"/>
    <property type="project" value="UniProtKB-KW"/>
</dbReference>
<evidence type="ECO:0000256" key="9">
    <source>
        <dbReference type="ARBA" id="ARBA00022932"/>
    </source>
</evidence>
<evidence type="ECO:0000256" key="12">
    <source>
        <dbReference type="ARBA" id="ARBA00049244"/>
    </source>
</evidence>
<dbReference type="GO" id="GO:0046872">
    <property type="term" value="F:metal ion binding"/>
    <property type="evidence" value="ECO:0007669"/>
    <property type="project" value="UniProtKB-KW"/>
</dbReference>
<dbReference type="Pfam" id="PF14791">
    <property type="entry name" value="DNA_pol_B_thumb"/>
    <property type="match status" value="1"/>
</dbReference>
<dbReference type="SUPFAM" id="SSF47802">
    <property type="entry name" value="DNA polymerase beta, N-terminal domain-like"/>
    <property type="match status" value="1"/>
</dbReference>
<dbReference type="GO" id="GO:0006284">
    <property type="term" value="P:base-excision repair"/>
    <property type="evidence" value="ECO:0007669"/>
    <property type="project" value="TreeGrafter"/>
</dbReference>
<evidence type="ECO:0000259" key="13">
    <source>
        <dbReference type="SMART" id="SM00483"/>
    </source>
</evidence>
<reference evidence="14" key="1">
    <citation type="journal article" date="2020" name="Nature">
        <title>Giant virus diversity and host interactions through global metagenomics.</title>
        <authorList>
            <person name="Schulz F."/>
            <person name="Roux S."/>
            <person name="Paez-Espino D."/>
            <person name="Jungbluth S."/>
            <person name="Walsh D.A."/>
            <person name="Denef V.J."/>
            <person name="McMahon K.D."/>
            <person name="Konstantinidis K.T."/>
            <person name="Eloe-Fadrosh E.A."/>
            <person name="Kyrpides N.C."/>
            <person name="Woyke T."/>
        </authorList>
    </citation>
    <scope>NUCLEOTIDE SEQUENCE</scope>
    <source>
        <strain evidence="14">GVMAG-S-1029409-49</strain>
    </source>
</reference>
<evidence type="ECO:0000256" key="6">
    <source>
        <dbReference type="ARBA" id="ARBA00022723"/>
    </source>
</evidence>
<evidence type="ECO:0000256" key="11">
    <source>
        <dbReference type="ARBA" id="ARBA00023204"/>
    </source>
</evidence>
<evidence type="ECO:0000256" key="2">
    <source>
        <dbReference type="ARBA" id="ARBA00012417"/>
    </source>
</evidence>
<dbReference type="EMBL" id="MN740609">
    <property type="protein sequence ID" value="QHU35439.1"/>
    <property type="molecule type" value="Genomic_DNA"/>
</dbReference>
<dbReference type="SUPFAM" id="SSF81301">
    <property type="entry name" value="Nucleotidyltransferase"/>
    <property type="match status" value="1"/>
</dbReference>
<dbReference type="InterPro" id="IPR027421">
    <property type="entry name" value="DNA_pol_lamdba_lyase_dom_sf"/>
</dbReference>
<dbReference type="SUPFAM" id="SSF81585">
    <property type="entry name" value="PsbU/PolX domain-like"/>
    <property type="match status" value="1"/>
</dbReference>
<dbReference type="InterPro" id="IPR029398">
    <property type="entry name" value="PolB_thumb"/>
</dbReference>
<dbReference type="InterPro" id="IPR018944">
    <property type="entry name" value="DNA_pol_lambd_fingers_domain"/>
</dbReference>
<proteinExistence type="predicted"/>
<evidence type="ECO:0000256" key="3">
    <source>
        <dbReference type="ARBA" id="ARBA00022490"/>
    </source>
</evidence>
<keyword evidence="5" id="KW-0548">Nucleotidyltransferase</keyword>
<dbReference type="GO" id="GO:0005634">
    <property type="term" value="C:nucleus"/>
    <property type="evidence" value="ECO:0007669"/>
    <property type="project" value="TreeGrafter"/>
</dbReference>
<keyword evidence="6" id="KW-0479">Metal-binding</keyword>
<keyword evidence="4" id="KW-0808">Transferase</keyword>
<organism evidence="14">
    <name type="scientific">viral metagenome</name>
    <dbReference type="NCBI Taxonomy" id="1070528"/>
    <lineage>
        <taxon>unclassified sequences</taxon>
        <taxon>metagenomes</taxon>
        <taxon>organismal metagenomes</taxon>
    </lineage>
</organism>
<dbReference type="InterPro" id="IPR002054">
    <property type="entry name" value="DNA-dir_DNA_pol_X"/>
</dbReference>
<dbReference type="SMART" id="SM00483">
    <property type="entry name" value="POLXc"/>
    <property type="match status" value="1"/>
</dbReference>
<comment type="cofactor">
    <cofactor evidence="1">
        <name>Mg(2+)</name>
        <dbReference type="ChEBI" id="CHEBI:18420"/>
    </cofactor>
</comment>
<dbReference type="PRINTS" id="PR00870">
    <property type="entry name" value="DNAPOLXBETA"/>
</dbReference>
<name>A0A6C0LXE9_9ZZZZ</name>
<dbReference type="GO" id="GO:0003887">
    <property type="term" value="F:DNA-directed DNA polymerase activity"/>
    <property type="evidence" value="ECO:0007669"/>
    <property type="project" value="UniProtKB-KW"/>
</dbReference>
<keyword evidence="7" id="KW-0227">DNA damage</keyword>
<evidence type="ECO:0000256" key="8">
    <source>
        <dbReference type="ARBA" id="ARBA00022842"/>
    </source>
</evidence>
<evidence type="ECO:0000313" key="14">
    <source>
        <dbReference type="EMBL" id="QHU35439.1"/>
    </source>
</evidence>
<dbReference type="Gene3D" id="1.10.150.110">
    <property type="entry name" value="DNA polymerase beta, N-terminal domain-like"/>
    <property type="match status" value="1"/>
</dbReference>
<keyword evidence="11" id="KW-0234">DNA repair</keyword>
<dbReference type="PANTHER" id="PTHR11276">
    <property type="entry name" value="DNA POLYMERASE TYPE-X FAMILY MEMBER"/>
    <property type="match status" value="1"/>
</dbReference>
<dbReference type="Gene3D" id="1.10.150.20">
    <property type="entry name" value="5' to 3' exonuclease, C-terminal subdomain"/>
    <property type="match status" value="1"/>
</dbReference>
<dbReference type="PRINTS" id="PR00869">
    <property type="entry name" value="DNAPOLX"/>
</dbReference>
<keyword evidence="3" id="KW-0963">Cytoplasm</keyword>
<dbReference type="InterPro" id="IPR010996">
    <property type="entry name" value="HHH_MUS81"/>
</dbReference>
<dbReference type="Pfam" id="PF14792">
    <property type="entry name" value="DNA_pol_B_palm"/>
    <property type="match status" value="1"/>
</dbReference>
<dbReference type="CDD" id="cd00141">
    <property type="entry name" value="NT_POLXc"/>
    <property type="match status" value="1"/>
</dbReference>
<dbReference type="InterPro" id="IPR037160">
    <property type="entry name" value="DNA_Pol_thumb_sf"/>
</dbReference>
<dbReference type="Pfam" id="PF14716">
    <property type="entry name" value="HHH_8"/>
    <property type="match status" value="1"/>
</dbReference>
<dbReference type="Gene3D" id="3.30.210.10">
    <property type="entry name" value="DNA polymerase, thumb domain"/>
    <property type="match status" value="1"/>
</dbReference>